<dbReference type="Proteomes" id="UP001576776">
    <property type="component" value="Unassembled WGS sequence"/>
</dbReference>
<proteinExistence type="predicted"/>
<keyword evidence="2" id="KW-0255">Endonuclease</keyword>
<name>A0ABV4Y532_9CYAN</name>
<keyword evidence="3" id="KW-1185">Reference proteome</keyword>
<comment type="caution">
    <text evidence="2">The sequence shown here is derived from an EMBL/GenBank/DDBJ whole genome shotgun (WGS) entry which is preliminary data.</text>
</comment>
<dbReference type="CDD" id="cd00085">
    <property type="entry name" value="HNHc"/>
    <property type="match status" value="1"/>
</dbReference>
<accession>A0ABV4Y532</accession>
<dbReference type="GO" id="GO:0004519">
    <property type="term" value="F:endonuclease activity"/>
    <property type="evidence" value="ECO:0007669"/>
    <property type="project" value="UniProtKB-KW"/>
</dbReference>
<keyword evidence="2" id="KW-0540">Nuclease</keyword>
<protein>
    <submittedName>
        <fullName evidence="2">HNH endonuclease</fullName>
    </submittedName>
</protein>
<dbReference type="Gene3D" id="1.10.30.50">
    <property type="match status" value="1"/>
</dbReference>
<keyword evidence="2" id="KW-0378">Hydrolase</keyword>
<reference evidence="2 3" key="1">
    <citation type="submission" date="2024-09" db="EMBL/GenBank/DDBJ databases">
        <title>Floridaenema gen nov. (Aerosakkonemataceae, Aerosakkonematales ord. nov., Cyanobacteria) from benthic tropical and subtropical fresh waters, with the description of four new species.</title>
        <authorList>
            <person name="Moretto J.A."/>
            <person name="Berthold D.E."/>
            <person name="Lefler F.W."/>
            <person name="Huang I.-S."/>
            <person name="Laughinghouse H. IV."/>
        </authorList>
    </citation>
    <scope>NUCLEOTIDE SEQUENCE [LARGE SCALE GENOMIC DNA]</scope>
    <source>
        <strain evidence="2 3">BLCC-F154</strain>
    </source>
</reference>
<dbReference type="RefSeq" id="WP_413255401.1">
    <property type="nucleotide sequence ID" value="NZ_JBHFNS010000014.1"/>
</dbReference>
<dbReference type="InterPro" id="IPR002711">
    <property type="entry name" value="HNH"/>
</dbReference>
<dbReference type="EMBL" id="JBHFNS010000014">
    <property type="protein sequence ID" value="MFB2933867.1"/>
    <property type="molecule type" value="Genomic_DNA"/>
</dbReference>
<organism evidence="2 3">
    <name type="scientific">Floridaenema fluviatile BLCC-F154</name>
    <dbReference type="NCBI Taxonomy" id="3153640"/>
    <lineage>
        <taxon>Bacteria</taxon>
        <taxon>Bacillati</taxon>
        <taxon>Cyanobacteriota</taxon>
        <taxon>Cyanophyceae</taxon>
        <taxon>Oscillatoriophycideae</taxon>
        <taxon>Aerosakkonematales</taxon>
        <taxon>Aerosakkonemataceae</taxon>
        <taxon>Floridanema</taxon>
        <taxon>Floridanema fluviatile</taxon>
    </lineage>
</organism>
<evidence type="ECO:0000313" key="3">
    <source>
        <dbReference type="Proteomes" id="UP001576776"/>
    </source>
</evidence>
<gene>
    <name evidence="2" type="ORF">ACE1B6_01175</name>
</gene>
<dbReference type="Pfam" id="PF01844">
    <property type="entry name" value="HNH"/>
    <property type="match status" value="1"/>
</dbReference>
<evidence type="ECO:0000259" key="1">
    <source>
        <dbReference type="Pfam" id="PF01844"/>
    </source>
</evidence>
<dbReference type="InterPro" id="IPR003615">
    <property type="entry name" value="HNH_nuc"/>
</dbReference>
<feature type="domain" description="HNH" evidence="1">
    <location>
        <begin position="198"/>
        <end position="254"/>
    </location>
</feature>
<sequence>MRNPTSEEYQKKVLARISKNCVKFKGTRSFYQFGQKTFVLPRYSKLLKNKDYFFSIPKNDFKKFDPKVLFILFICGSEERVFVLPAKHLESLLDCSTATDGSWKLNIKEKSNYFYLCKSGENKTKISISEYLNNFGLLNASKDNIYYGNDTKNLYIWAEEVTENNKYYEGATTQIWVNSYERNDKARKKCLDHHGLNCCICGFNFEKIYGAVGKGFMQVHHLKPLSEIKEKYEVDPINDLRPVCPNCHAMIHRRNPPYSIEEMLTFYKGYNS</sequence>
<evidence type="ECO:0000313" key="2">
    <source>
        <dbReference type="EMBL" id="MFB2933867.1"/>
    </source>
</evidence>